<comment type="similarity">
    <text evidence="3">Belongs to the krueppel C2H2-type zinc-finger protein family.</text>
</comment>
<evidence type="ECO:0000256" key="6">
    <source>
        <dbReference type="ARBA" id="ARBA00022771"/>
    </source>
</evidence>
<dbReference type="OrthoDB" id="8117402at2759"/>
<evidence type="ECO:0000313" key="17">
    <source>
        <dbReference type="RefSeq" id="XP_030053529.1"/>
    </source>
</evidence>
<organism evidence="16 17">
    <name type="scientific">Microcaecilia unicolor</name>
    <dbReference type="NCBI Taxonomy" id="1415580"/>
    <lineage>
        <taxon>Eukaryota</taxon>
        <taxon>Metazoa</taxon>
        <taxon>Chordata</taxon>
        <taxon>Craniata</taxon>
        <taxon>Vertebrata</taxon>
        <taxon>Euteleostomi</taxon>
        <taxon>Amphibia</taxon>
        <taxon>Gymnophiona</taxon>
        <taxon>Siphonopidae</taxon>
        <taxon>Microcaecilia</taxon>
    </lineage>
</organism>
<evidence type="ECO:0000256" key="8">
    <source>
        <dbReference type="ARBA" id="ARBA00023015"/>
    </source>
</evidence>
<dbReference type="Pfam" id="PF00096">
    <property type="entry name" value="zf-C2H2"/>
    <property type="match status" value="4"/>
</dbReference>
<dbReference type="InterPro" id="IPR036236">
    <property type="entry name" value="Znf_C2H2_sf"/>
</dbReference>
<dbReference type="GO" id="GO:0008270">
    <property type="term" value="F:zinc ion binding"/>
    <property type="evidence" value="ECO:0007669"/>
    <property type="project" value="UniProtKB-KW"/>
</dbReference>
<comment type="function">
    <text evidence="1">May be involved in transcriptional regulation.</text>
</comment>
<dbReference type="PROSITE" id="PS50157">
    <property type="entry name" value="ZINC_FINGER_C2H2_2"/>
    <property type="match status" value="6"/>
</dbReference>
<evidence type="ECO:0000256" key="12">
    <source>
        <dbReference type="PROSITE-ProRule" id="PRU00042"/>
    </source>
</evidence>
<dbReference type="Gene3D" id="3.30.160.60">
    <property type="entry name" value="Classic Zinc Finger"/>
    <property type="match status" value="6"/>
</dbReference>
<evidence type="ECO:0000313" key="16">
    <source>
        <dbReference type="Proteomes" id="UP000515156"/>
    </source>
</evidence>
<keyword evidence="4" id="KW-0479">Metal-binding</keyword>
<feature type="domain" description="C2H2-type" evidence="14">
    <location>
        <begin position="306"/>
        <end position="333"/>
    </location>
</feature>
<keyword evidence="7" id="KW-0862">Zinc</keyword>
<feature type="domain" description="C2H2-type" evidence="14">
    <location>
        <begin position="390"/>
        <end position="417"/>
    </location>
</feature>
<protein>
    <submittedName>
        <fullName evidence="17">Zinc finger protein 12-like</fullName>
    </submittedName>
</protein>
<dbReference type="InterPro" id="IPR050331">
    <property type="entry name" value="Zinc_finger"/>
</dbReference>
<keyword evidence="9" id="KW-0238">DNA-binding</keyword>
<feature type="domain" description="C2H2-type" evidence="14">
    <location>
        <begin position="278"/>
        <end position="305"/>
    </location>
</feature>
<dbReference type="PROSITE" id="PS50805">
    <property type="entry name" value="KRAB"/>
    <property type="match status" value="1"/>
</dbReference>
<dbReference type="RefSeq" id="XP_030053529.1">
    <property type="nucleotide sequence ID" value="XM_030197669.1"/>
</dbReference>
<dbReference type="KEGG" id="muo:115466448"/>
<evidence type="ECO:0000256" key="3">
    <source>
        <dbReference type="ARBA" id="ARBA00006991"/>
    </source>
</evidence>
<proteinExistence type="inferred from homology"/>
<dbReference type="SMART" id="SM00349">
    <property type="entry name" value="KRAB"/>
    <property type="match status" value="1"/>
</dbReference>
<evidence type="ECO:0000256" key="11">
    <source>
        <dbReference type="ARBA" id="ARBA00023242"/>
    </source>
</evidence>
<dbReference type="PANTHER" id="PTHR16515">
    <property type="entry name" value="PR DOMAIN ZINC FINGER PROTEIN"/>
    <property type="match status" value="1"/>
</dbReference>
<dbReference type="SUPFAM" id="SSF57667">
    <property type="entry name" value="beta-beta-alpha zinc fingers"/>
    <property type="match status" value="3"/>
</dbReference>
<feature type="compositionally biased region" description="Polar residues" evidence="13">
    <location>
        <begin position="103"/>
        <end position="112"/>
    </location>
</feature>
<evidence type="ECO:0000256" key="4">
    <source>
        <dbReference type="ARBA" id="ARBA00022723"/>
    </source>
</evidence>
<dbReference type="SUPFAM" id="SSF109640">
    <property type="entry name" value="KRAB domain (Kruppel-associated box)"/>
    <property type="match status" value="1"/>
</dbReference>
<dbReference type="AlphaFoldDB" id="A0A6P7XSW8"/>
<dbReference type="Pfam" id="PF01352">
    <property type="entry name" value="KRAB"/>
    <property type="match status" value="1"/>
</dbReference>
<dbReference type="GO" id="GO:0006355">
    <property type="term" value="P:regulation of DNA-templated transcription"/>
    <property type="evidence" value="ECO:0007669"/>
    <property type="project" value="InterPro"/>
</dbReference>
<accession>A0A6P7XSW8</accession>
<keyword evidence="10" id="KW-0804">Transcription</keyword>
<dbReference type="GO" id="GO:0005634">
    <property type="term" value="C:nucleus"/>
    <property type="evidence" value="ECO:0007669"/>
    <property type="project" value="UniProtKB-SubCell"/>
</dbReference>
<dbReference type="InterPro" id="IPR013087">
    <property type="entry name" value="Znf_C2H2_type"/>
</dbReference>
<dbReference type="FunFam" id="3.30.160.60:FF:001326">
    <property type="entry name" value="Zinc finger protein 432"/>
    <property type="match status" value="1"/>
</dbReference>
<keyword evidence="8" id="KW-0805">Transcription regulation</keyword>
<comment type="subcellular location">
    <subcellularLocation>
        <location evidence="2">Nucleus</location>
    </subcellularLocation>
</comment>
<reference evidence="17" key="1">
    <citation type="submission" date="2025-08" db="UniProtKB">
        <authorList>
            <consortium name="RefSeq"/>
        </authorList>
    </citation>
    <scope>IDENTIFICATION</scope>
</reference>
<feature type="domain" description="C2H2-type" evidence="14">
    <location>
        <begin position="362"/>
        <end position="389"/>
    </location>
</feature>
<feature type="domain" description="C2H2-type" evidence="14">
    <location>
        <begin position="334"/>
        <end position="361"/>
    </location>
</feature>
<evidence type="ECO:0000256" key="10">
    <source>
        <dbReference type="ARBA" id="ARBA00023163"/>
    </source>
</evidence>
<dbReference type="FunFam" id="3.30.160.60:FF:000624">
    <property type="entry name" value="zinc finger protein 697"/>
    <property type="match status" value="1"/>
</dbReference>
<evidence type="ECO:0000256" key="7">
    <source>
        <dbReference type="ARBA" id="ARBA00022833"/>
    </source>
</evidence>
<dbReference type="InterPro" id="IPR001909">
    <property type="entry name" value="KRAB"/>
</dbReference>
<keyword evidence="16" id="KW-1185">Reference proteome</keyword>
<feature type="domain" description="KRAB" evidence="15">
    <location>
        <begin position="7"/>
        <end position="78"/>
    </location>
</feature>
<evidence type="ECO:0000256" key="13">
    <source>
        <dbReference type="SAM" id="MobiDB-lite"/>
    </source>
</evidence>
<evidence type="ECO:0000259" key="14">
    <source>
        <dbReference type="PROSITE" id="PS50157"/>
    </source>
</evidence>
<evidence type="ECO:0000256" key="5">
    <source>
        <dbReference type="ARBA" id="ARBA00022737"/>
    </source>
</evidence>
<feature type="domain" description="C2H2-type" evidence="14">
    <location>
        <begin position="419"/>
        <end position="446"/>
    </location>
</feature>
<evidence type="ECO:0000256" key="1">
    <source>
        <dbReference type="ARBA" id="ARBA00003767"/>
    </source>
</evidence>
<keyword evidence="6 12" id="KW-0863">Zinc-finger</keyword>
<evidence type="ECO:0000256" key="2">
    <source>
        <dbReference type="ARBA" id="ARBA00004123"/>
    </source>
</evidence>
<dbReference type="PROSITE" id="PS00028">
    <property type="entry name" value="ZINC_FINGER_C2H2_1"/>
    <property type="match status" value="6"/>
</dbReference>
<dbReference type="FunFam" id="3.30.160.60:FF:002061">
    <property type="entry name" value="Uncharacterized protein"/>
    <property type="match status" value="1"/>
</dbReference>
<keyword evidence="11" id="KW-0539">Nucleus</keyword>
<evidence type="ECO:0000259" key="15">
    <source>
        <dbReference type="PROSITE" id="PS50805"/>
    </source>
</evidence>
<dbReference type="InterPro" id="IPR036051">
    <property type="entry name" value="KRAB_dom_sf"/>
</dbReference>
<feature type="region of interest" description="Disordered" evidence="13">
    <location>
        <begin position="95"/>
        <end position="116"/>
    </location>
</feature>
<dbReference type="FunFam" id="3.30.160.60:FF:000739">
    <property type="entry name" value="Zgc:171418 protein"/>
    <property type="match status" value="1"/>
</dbReference>
<dbReference type="Proteomes" id="UP000515156">
    <property type="component" value="Chromosome 3"/>
</dbReference>
<dbReference type="GeneID" id="115466448"/>
<dbReference type="GO" id="GO:0003677">
    <property type="term" value="F:DNA binding"/>
    <property type="evidence" value="ECO:0007669"/>
    <property type="project" value="UniProtKB-KW"/>
</dbReference>
<keyword evidence="5" id="KW-0677">Repeat</keyword>
<dbReference type="CDD" id="cd07765">
    <property type="entry name" value="KRAB_A-box"/>
    <property type="match status" value="1"/>
</dbReference>
<dbReference type="InParanoid" id="A0A6P7XSW8"/>
<gene>
    <name evidence="17" type="primary">LOC115466448</name>
</gene>
<dbReference type="Gene3D" id="6.10.140.140">
    <property type="match status" value="1"/>
</dbReference>
<dbReference type="SMART" id="SM00355">
    <property type="entry name" value="ZnF_C2H2"/>
    <property type="match status" value="6"/>
</dbReference>
<name>A0A6P7XSW8_9AMPH</name>
<dbReference type="FunFam" id="3.30.160.60:FF:001480">
    <property type="entry name" value="Si:cabz01071911.3"/>
    <property type="match status" value="1"/>
</dbReference>
<evidence type="ECO:0000256" key="9">
    <source>
        <dbReference type="ARBA" id="ARBA00023125"/>
    </source>
</evidence>
<dbReference type="PANTHER" id="PTHR16515:SF49">
    <property type="entry name" value="GASTRULA ZINC FINGER PROTEIN XLCGF49.1-LIKE-RELATED"/>
    <property type="match status" value="1"/>
</dbReference>
<sequence length="452" mass="51720">MSEPAPVTFSNVAAYFWEAEWDVLGEWQKELYRQVIKGIHSVLISWGYSIINPDVIFRIKQPEEKYFSQYHDWEEAEPPLGHPLVTSMLSPTIKREEGPQVTGHPQSWTTESVHPPVTGCSSVKPDILIRIKQEGFWTEPWGSEGNRPLPVAGVCSSGYNLDPWAPPQKTDEPCISNPAEGEGDIIKVIVEDGSRTSSEMQTACDGQQREEWKNEDPSMHSLAPSTDCEGISILTAPRAENASQEGERTGKCTGSETYVNCGPNLVQPQTLYKKERPYQCSECGKCFAQRSQLKMHKTTHTGEKPFKCTECEKRFTRKSNLLVHLKLHRGEKPYKCNECEKSFKCRSQLKIHEIFHTGWKPFKCHECDKCFAWRCELVRHLQSHTGERPFQCTECNRRFGRKSTLTAHTKRHRGEKPPFQCTECDKLFTSGSQLKRHLCSHISEKCRQMEIL</sequence>